<evidence type="ECO:0000313" key="4">
    <source>
        <dbReference type="Proteomes" id="UP000278807"/>
    </source>
</evidence>
<keyword evidence="4" id="KW-1185">Reference proteome</keyword>
<dbReference type="AlphaFoldDB" id="A0A0R3TAW7"/>
<evidence type="ECO:0000259" key="2">
    <source>
        <dbReference type="Pfam" id="PF00888"/>
    </source>
</evidence>
<sequence length="227" mass="26016">MNNSNAKKNDLSVYAHLFHKALTKNIRVLYSEWLTRACAQSYSDFVSEVHKVFSHEIERANKYYPLIREQLVHLFGEVIVQYQGDFLSVRVTEMVNTKQEDGALISSSISTIIIVLHRLYQLLRTTNRPATLQPLLVVLVKTKVSSTLAGIPNEMYASCQLRAVMASCSCVSLCMRVCVRQNGFFLFWVHTYFVSKLLAEREQFVELIDQSHEGAPSFRDEMDEAIK</sequence>
<proteinExistence type="inferred from homology"/>
<reference evidence="3 4" key="2">
    <citation type="submission" date="2018-11" db="EMBL/GenBank/DDBJ databases">
        <authorList>
            <consortium name="Pathogen Informatics"/>
        </authorList>
    </citation>
    <scope>NUCLEOTIDE SEQUENCE [LARGE SCALE GENOMIC DNA]</scope>
</reference>
<dbReference type="EMBL" id="UZAE01002807">
    <property type="protein sequence ID" value="VDO00064.1"/>
    <property type="molecule type" value="Genomic_DNA"/>
</dbReference>
<dbReference type="Proteomes" id="UP000278807">
    <property type="component" value="Unassembled WGS sequence"/>
</dbReference>
<name>A0A0R3TAW7_RODNA</name>
<organism evidence="5">
    <name type="scientific">Rodentolepis nana</name>
    <name type="common">Dwarf tapeworm</name>
    <name type="synonym">Hymenolepis nana</name>
    <dbReference type="NCBI Taxonomy" id="102285"/>
    <lineage>
        <taxon>Eukaryota</taxon>
        <taxon>Metazoa</taxon>
        <taxon>Spiralia</taxon>
        <taxon>Lophotrochozoa</taxon>
        <taxon>Platyhelminthes</taxon>
        <taxon>Cestoda</taxon>
        <taxon>Eucestoda</taxon>
        <taxon>Cyclophyllidea</taxon>
        <taxon>Hymenolepididae</taxon>
        <taxon>Rodentolepis</taxon>
    </lineage>
</organism>
<dbReference type="Pfam" id="PF00888">
    <property type="entry name" value="Cullin"/>
    <property type="match status" value="1"/>
</dbReference>
<comment type="similarity">
    <text evidence="1">Belongs to the cullin family.</text>
</comment>
<evidence type="ECO:0000256" key="1">
    <source>
        <dbReference type="ARBA" id="ARBA00006019"/>
    </source>
</evidence>
<protein>
    <submittedName>
        <fullName evidence="5">Cullin domain-containing protein</fullName>
    </submittedName>
</protein>
<dbReference type="STRING" id="102285.A0A0R3TAW7"/>
<dbReference type="GO" id="GO:0006511">
    <property type="term" value="P:ubiquitin-dependent protein catabolic process"/>
    <property type="evidence" value="ECO:0007669"/>
    <property type="project" value="InterPro"/>
</dbReference>
<dbReference type="SUPFAM" id="SSF74788">
    <property type="entry name" value="Cullin repeat-like"/>
    <property type="match status" value="1"/>
</dbReference>
<reference evidence="5" key="1">
    <citation type="submission" date="2017-02" db="UniProtKB">
        <authorList>
            <consortium name="WormBaseParasite"/>
        </authorList>
    </citation>
    <scope>IDENTIFICATION</scope>
</reference>
<evidence type="ECO:0000313" key="3">
    <source>
        <dbReference type="EMBL" id="VDO00064.1"/>
    </source>
</evidence>
<accession>A0A0R3TAW7</accession>
<evidence type="ECO:0000313" key="5">
    <source>
        <dbReference type="WBParaSite" id="HNAJ_0000420601-mRNA-1"/>
    </source>
</evidence>
<dbReference type="Gene3D" id="1.20.1310.10">
    <property type="entry name" value="Cullin Repeats"/>
    <property type="match status" value="1"/>
</dbReference>
<gene>
    <name evidence="3" type="ORF">HNAJ_LOCUS4204</name>
</gene>
<dbReference type="WBParaSite" id="HNAJ_0000420601-mRNA-1">
    <property type="protein sequence ID" value="HNAJ_0000420601-mRNA-1"/>
    <property type="gene ID" value="HNAJ_0000420601"/>
</dbReference>
<dbReference type="InterPro" id="IPR016159">
    <property type="entry name" value="Cullin_repeat-like_dom_sf"/>
</dbReference>
<dbReference type="GO" id="GO:0031625">
    <property type="term" value="F:ubiquitin protein ligase binding"/>
    <property type="evidence" value="ECO:0007669"/>
    <property type="project" value="InterPro"/>
</dbReference>
<dbReference type="InterPro" id="IPR001373">
    <property type="entry name" value="Cullin_N"/>
</dbReference>
<feature type="domain" description="Cullin N-terminal" evidence="2">
    <location>
        <begin position="7"/>
        <end position="226"/>
    </location>
</feature>